<organism evidence="7 8">
    <name type="scientific">Methylorubrum populi</name>
    <dbReference type="NCBI Taxonomy" id="223967"/>
    <lineage>
        <taxon>Bacteria</taxon>
        <taxon>Pseudomonadati</taxon>
        <taxon>Pseudomonadota</taxon>
        <taxon>Alphaproteobacteria</taxon>
        <taxon>Hyphomicrobiales</taxon>
        <taxon>Methylobacteriaceae</taxon>
        <taxon>Methylorubrum</taxon>
    </lineage>
</organism>
<proteinExistence type="inferred from homology"/>
<keyword evidence="3" id="KW-1003">Cell membrane</keyword>
<keyword evidence="5" id="KW-1133">Transmembrane helix</keyword>
<evidence type="ECO:0000313" key="8">
    <source>
        <dbReference type="Proteomes" id="UP000469949"/>
    </source>
</evidence>
<dbReference type="RefSeq" id="WP_152277742.1">
    <property type="nucleotide sequence ID" value="NZ_WEKV01000013.1"/>
</dbReference>
<dbReference type="InterPro" id="IPR003688">
    <property type="entry name" value="TraG/VirD4"/>
</dbReference>
<evidence type="ECO:0000256" key="3">
    <source>
        <dbReference type="ARBA" id="ARBA00022475"/>
    </source>
</evidence>
<dbReference type="Gene3D" id="3.40.50.300">
    <property type="entry name" value="P-loop containing nucleotide triphosphate hydrolases"/>
    <property type="match status" value="1"/>
</dbReference>
<name>A0A833MY98_9HYPH</name>
<dbReference type="Pfam" id="PF02534">
    <property type="entry name" value="T4SS-DNA_transf"/>
    <property type="match status" value="1"/>
</dbReference>
<evidence type="ECO:0000313" key="7">
    <source>
        <dbReference type="EMBL" id="KAB7784076.1"/>
    </source>
</evidence>
<evidence type="ECO:0000256" key="1">
    <source>
        <dbReference type="ARBA" id="ARBA00004651"/>
    </source>
</evidence>
<evidence type="ECO:0000256" key="6">
    <source>
        <dbReference type="ARBA" id="ARBA00023136"/>
    </source>
</evidence>
<gene>
    <name evidence="7" type="ORF">F8B43_3431</name>
</gene>
<dbReference type="PANTHER" id="PTHR37937">
    <property type="entry name" value="CONJUGATIVE TRANSFER: DNA TRANSPORT"/>
    <property type="match status" value="1"/>
</dbReference>
<sequence length="516" mass="57702">MTVLRLFFYAIWRLLWVVGLLLKWGCKYTFRGVRWLLRPRPITHGSARWARLGDLTQGDALGGEKGVIVGKAWGHFIRFKRDGAVMVTAPMGKGKGVGIVIPNLLDHKGSMLVTDPKGENYAVTQRYRSSLGPVYRLDAIHPDHSHSFNPLDMIRVGTLHEADDAAQIANFLVINENRDGHWDTSARLVMTALIRHVLHSQPPELRTLSMCRELIAGGDERVRLLLTQMAESNVPSVAEEGRVRLAGLEFEETTSVIGNTAKALAFWSKDRIGGRLSSASDFSMMDLNREGMTVYVMVPDDQIEVYGPFLRMMTGCALAALMRGKALPRPEYKPMLMIDECKALGRLDALAKGMGMLREYAHVVHIWQDHGQLNELYGENGAQTFIAASGAQVTFGISDTKTAKQLAEDVGRTTVYSRSHGFSEGNLDLVQAQLQNGVSETGRYLKDAAEMRRINPNQCIITLQDQVGAPILANKVKYYEEWCWRGRYDEWRSQATILNFPLPRPRSDDDDMPSVA</sequence>
<accession>A0A833MY98</accession>
<comment type="similarity">
    <text evidence="2">Belongs to the VirD4/TraG family.</text>
</comment>
<evidence type="ECO:0000256" key="4">
    <source>
        <dbReference type="ARBA" id="ARBA00022692"/>
    </source>
</evidence>
<evidence type="ECO:0000256" key="2">
    <source>
        <dbReference type="ARBA" id="ARBA00008806"/>
    </source>
</evidence>
<dbReference type="CDD" id="cd01127">
    <property type="entry name" value="TrwB_TraG_TraD_VirD4"/>
    <property type="match status" value="2"/>
</dbReference>
<dbReference type="AlphaFoldDB" id="A0A833MY98"/>
<dbReference type="PANTHER" id="PTHR37937:SF1">
    <property type="entry name" value="CONJUGATIVE TRANSFER: DNA TRANSPORT"/>
    <property type="match status" value="1"/>
</dbReference>
<dbReference type="InterPro" id="IPR027417">
    <property type="entry name" value="P-loop_NTPase"/>
</dbReference>
<keyword evidence="4" id="KW-0812">Transmembrane</keyword>
<dbReference type="EMBL" id="WEKV01000013">
    <property type="protein sequence ID" value="KAB7784076.1"/>
    <property type="molecule type" value="Genomic_DNA"/>
</dbReference>
<evidence type="ECO:0000256" key="5">
    <source>
        <dbReference type="ARBA" id="ARBA00022989"/>
    </source>
</evidence>
<dbReference type="SUPFAM" id="SSF52540">
    <property type="entry name" value="P-loop containing nucleoside triphosphate hydrolases"/>
    <property type="match status" value="1"/>
</dbReference>
<comment type="caution">
    <text evidence="7">The sequence shown here is derived from an EMBL/GenBank/DDBJ whole genome shotgun (WGS) entry which is preliminary data.</text>
</comment>
<reference evidence="7 8" key="1">
    <citation type="submission" date="2019-10" db="EMBL/GenBank/DDBJ databases">
        <title>Draft Genome Sequence of the Caffeine Degrading Methylotroph Methylorubrum populi PINKEL.</title>
        <authorList>
            <person name="Dawson S.C."/>
            <person name="Zhang X."/>
            <person name="Wright M.E."/>
            <person name="Sharma G."/>
            <person name="Langner J.T."/>
            <person name="Ditty J.L."/>
            <person name="Subuyuj G.A."/>
        </authorList>
    </citation>
    <scope>NUCLEOTIDE SEQUENCE [LARGE SCALE GENOMIC DNA]</scope>
    <source>
        <strain evidence="7 8">Pinkel</strain>
    </source>
</reference>
<protein>
    <submittedName>
        <fullName evidence="7">Coupling protein VirD4 ATPase required for T-DNA transfer</fullName>
    </submittedName>
</protein>
<keyword evidence="6" id="KW-0472">Membrane</keyword>
<dbReference type="Proteomes" id="UP000469949">
    <property type="component" value="Unassembled WGS sequence"/>
</dbReference>
<comment type="subcellular location">
    <subcellularLocation>
        <location evidence="1">Cell membrane</location>
        <topology evidence="1">Multi-pass membrane protein</topology>
    </subcellularLocation>
</comment>
<dbReference type="GO" id="GO:0005886">
    <property type="term" value="C:plasma membrane"/>
    <property type="evidence" value="ECO:0007669"/>
    <property type="project" value="UniProtKB-SubCell"/>
</dbReference>
<dbReference type="InterPro" id="IPR051539">
    <property type="entry name" value="T4SS-coupling_protein"/>
</dbReference>